<dbReference type="FunCoup" id="O76721">
    <property type="interactions" value="811"/>
</dbReference>
<dbReference type="UCSC" id="F36H12.17">
    <property type="organism name" value="c. elegans"/>
</dbReference>
<dbReference type="OrthoDB" id="5816664at2759"/>
<dbReference type="AGR" id="WB:WBGene00018130"/>
<evidence type="ECO:0000313" key="5">
    <source>
        <dbReference type="WormBase" id="F36H12.17"/>
    </source>
</evidence>
<keyword evidence="1" id="KW-1133">Transmembrane helix</keyword>
<dbReference type="STRING" id="6239.F36H12.17.1"/>
<feature type="signal peptide" evidence="2">
    <location>
        <begin position="1"/>
        <end position="19"/>
    </location>
</feature>
<feature type="chain" id="PRO_5004160620" evidence="2">
    <location>
        <begin position="20"/>
        <end position="421"/>
    </location>
</feature>
<evidence type="ECO:0000313" key="4">
    <source>
        <dbReference type="Proteomes" id="UP000001940"/>
    </source>
</evidence>
<accession>O76721</accession>
<dbReference type="WormBase" id="F36H12.17">
    <property type="protein sequence ID" value="CE49293"/>
    <property type="gene ID" value="WBGene00018130"/>
</dbReference>
<dbReference type="EMBL" id="BX284604">
    <property type="protein sequence ID" value="CCD70673.2"/>
    <property type="molecule type" value="Genomic_DNA"/>
</dbReference>
<dbReference type="AlphaFoldDB" id="O76721"/>
<dbReference type="Proteomes" id="UP000001940">
    <property type="component" value="Chromosome IV"/>
</dbReference>
<keyword evidence="2" id="KW-0732">Signal</keyword>
<keyword evidence="4" id="KW-1185">Reference proteome</keyword>
<reference evidence="3 4" key="1">
    <citation type="journal article" date="1998" name="Science">
        <title>Genome sequence of the nematode C. elegans: a platform for investigating biology.</title>
        <authorList>
            <consortium name="The C. elegans sequencing consortium"/>
            <person name="Sulson J.E."/>
            <person name="Waterston R."/>
        </authorList>
    </citation>
    <scope>NUCLEOTIDE SEQUENCE [LARGE SCALE GENOMIC DNA]</scope>
    <source>
        <strain evidence="3 4">Bristol N2</strain>
    </source>
</reference>
<evidence type="ECO:0000313" key="3">
    <source>
        <dbReference type="EMBL" id="CCD70673.2"/>
    </source>
</evidence>
<dbReference type="SMR" id="O76721"/>
<protein>
    <submittedName>
        <fullName evidence="3">Cadherin domain-containing protein</fullName>
    </submittedName>
</protein>
<dbReference type="KEGG" id="cel:CELE_F36H12.17"/>
<dbReference type="PaxDb" id="6239-F36H12.16"/>
<dbReference type="HOGENOM" id="CLU_053921_0_0_1"/>
<dbReference type="GeneID" id="185402"/>
<name>O76721_CAEEL</name>
<proteinExistence type="predicted"/>
<sequence>MGKIQCFLFLILFTGNILGSKIVQFKLSANESIVKQIDFDKDFGNDTSSYASSSYVLSVQTSSPLNIYLSGSPECQRILLAENSGSIEMEIPDDIWINANNCNKTSKGKVYLHMESIEKEAIGNLKLNRASRKAFKARITDNGGFNDPNHFLVSEHNPYIRSIKLQSLQDNVKISLTSENAENALEVYITFCPENKGILYTTSYAPNFEITLKSPRMEMYYDAYSCDSSVAFYSNSTQPTSPLIIRLESQFSINGSMIVLINGAEPSLESHVAFYETGTFTVEQGEMRMIELKYQSTMENIHAFLDVVTGAIDIHLSPCKSQETDIFYSNLAAGSHRIDIDLKTMMDNTTCSLVEIDPTTVYMFIKSSTTTTFTLWIPGEIATWYVAITIGLVLLLLVVCMILIIHFGRRKTGKLTINYFK</sequence>
<evidence type="ECO:0000256" key="2">
    <source>
        <dbReference type="SAM" id="SignalP"/>
    </source>
</evidence>
<gene>
    <name evidence="3" type="ORF">CELE_F36H12.17</name>
    <name evidence="3 5" type="ORF">F36H12.17</name>
</gene>
<evidence type="ECO:0000256" key="1">
    <source>
        <dbReference type="SAM" id="Phobius"/>
    </source>
</evidence>
<keyword evidence="1" id="KW-0472">Membrane</keyword>
<dbReference type="RefSeq" id="NP_500769.3">
    <property type="nucleotide sequence ID" value="NM_068368.3"/>
</dbReference>
<dbReference type="InParanoid" id="O76721"/>
<dbReference type="Bgee" id="WBGene00018130">
    <property type="expression patterns" value="Expressed in adult organism and 1 other cell type or tissue"/>
</dbReference>
<keyword evidence="1" id="KW-0812">Transmembrane</keyword>
<feature type="transmembrane region" description="Helical" evidence="1">
    <location>
        <begin position="384"/>
        <end position="405"/>
    </location>
</feature>
<organism evidence="3 4">
    <name type="scientific">Caenorhabditis elegans</name>
    <dbReference type="NCBI Taxonomy" id="6239"/>
    <lineage>
        <taxon>Eukaryota</taxon>
        <taxon>Metazoa</taxon>
        <taxon>Ecdysozoa</taxon>
        <taxon>Nematoda</taxon>
        <taxon>Chromadorea</taxon>
        <taxon>Rhabditida</taxon>
        <taxon>Rhabditina</taxon>
        <taxon>Rhabditomorpha</taxon>
        <taxon>Rhabditoidea</taxon>
        <taxon>Rhabditidae</taxon>
        <taxon>Peloderinae</taxon>
        <taxon>Caenorhabditis</taxon>
    </lineage>
</organism>
<dbReference type="eggNOG" id="ENOG502TGG0">
    <property type="taxonomic scope" value="Eukaryota"/>
</dbReference>
<dbReference type="OMA" id="KSPRMEM"/>
<dbReference type="CTD" id="185402"/>